<dbReference type="Pfam" id="PF03572">
    <property type="entry name" value="Peptidase_S41"/>
    <property type="match status" value="1"/>
</dbReference>
<comment type="caution">
    <text evidence="12">The sequence shown here is derived from an EMBL/GenBank/DDBJ whole genome shotgun (WGS) entry which is preliminary data.</text>
</comment>
<organism evidence="12 13">
    <name type="scientific">Aurantiacibacter arachoides</name>
    <dbReference type="NCBI Taxonomy" id="1850444"/>
    <lineage>
        <taxon>Bacteria</taxon>
        <taxon>Pseudomonadati</taxon>
        <taxon>Pseudomonadota</taxon>
        <taxon>Alphaproteobacteria</taxon>
        <taxon>Sphingomonadales</taxon>
        <taxon>Erythrobacteraceae</taxon>
        <taxon>Aurantiacibacter</taxon>
    </lineage>
</organism>
<evidence type="ECO:0000256" key="4">
    <source>
        <dbReference type="ARBA" id="ARBA00022670"/>
    </source>
</evidence>
<dbReference type="Pfam" id="PF14684">
    <property type="entry name" value="Tricorn_C1"/>
    <property type="match status" value="1"/>
</dbReference>
<dbReference type="Pfam" id="PF26549">
    <property type="entry name" value="Tricorn_N"/>
    <property type="match status" value="1"/>
</dbReference>
<dbReference type="PIRSF" id="PIRSF036421">
    <property type="entry name" value="Tricorn_protease"/>
    <property type="match status" value="1"/>
</dbReference>
<dbReference type="InterPro" id="IPR028204">
    <property type="entry name" value="Tricorn_C1"/>
</dbReference>
<dbReference type="Gene3D" id="2.130.10.10">
    <property type="entry name" value="YVTN repeat-like/Quinoprotein amine dehydrogenase"/>
    <property type="match status" value="1"/>
</dbReference>
<dbReference type="Gene3D" id="3.30.750.44">
    <property type="match status" value="1"/>
</dbReference>
<dbReference type="SUPFAM" id="SSF82171">
    <property type="entry name" value="DPP6 N-terminal domain-like"/>
    <property type="match status" value="1"/>
</dbReference>
<protein>
    <recommendedName>
        <fullName evidence="7">Tricorn protease homolog</fullName>
        <ecNumber evidence="7">3.4.21.-</ecNumber>
    </recommendedName>
</protein>
<evidence type="ECO:0000256" key="5">
    <source>
        <dbReference type="ARBA" id="ARBA00022801"/>
    </source>
</evidence>
<dbReference type="PANTHER" id="PTHR43253:SF1">
    <property type="entry name" value="TRICORN PROTEASE HOMOLOG 2-RELATED"/>
    <property type="match status" value="1"/>
</dbReference>
<evidence type="ECO:0000256" key="1">
    <source>
        <dbReference type="ARBA" id="ARBA00004496"/>
    </source>
</evidence>
<evidence type="ECO:0000256" key="7">
    <source>
        <dbReference type="PIRNR" id="PIRNR036421"/>
    </source>
</evidence>
<dbReference type="GO" id="GO:0008236">
    <property type="term" value="F:serine-type peptidase activity"/>
    <property type="evidence" value="ECO:0007669"/>
    <property type="project" value="UniProtKB-UniRule"/>
</dbReference>
<dbReference type="Pfam" id="PF14685">
    <property type="entry name" value="PDZ_Tricorn"/>
    <property type="match status" value="1"/>
</dbReference>
<feature type="domain" description="Tail specific protease" evidence="11">
    <location>
        <begin position="913"/>
        <end position="1102"/>
    </location>
</feature>
<evidence type="ECO:0000256" key="2">
    <source>
        <dbReference type="ARBA" id="ARBA00008524"/>
    </source>
</evidence>
<dbReference type="GO" id="GO:0006508">
    <property type="term" value="P:proteolysis"/>
    <property type="evidence" value="ECO:0007669"/>
    <property type="project" value="UniProtKB-UniRule"/>
</dbReference>
<proteinExistence type="inferred from homology"/>
<dbReference type="Gene3D" id="2.30.42.10">
    <property type="match status" value="1"/>
</dbReference>
<dbReference type="Gene3D" id="3.90.226.10">
    <property type="entry name" value="2-enoyl-CoA Hydratase, Chain A, domain 1"/>
    <property type="match status" value="1"/>
</dbReference>
<feature type="active site" description="Charge relay system" evidence="8">
    <location>
        <position position="809"/>
    </location>
</feature>
<comment type="function">
    <text evidence="7">Degrades oligopeptides.</text>
</comment>
<dbReference type="GO" id="GO:0005737">
    <property type="term" value="C:cytoplasm"/>
    <property type="evidence" value="ECO:0007669"/>
    <property type="project" value="UniProtKB-SubCell"/>
</dbReference>
<evidence type="ECO:0000256" key="9">
    <source>
        <dbReference type="PIRSR" id="PIRSR036421-3"/>
    </source>
</evidence>
<comment type="subcellular location">
    <subcellularLocation>
        <location evidence="1 7">Cytoplasm</location>
    </subcellularLocation>
</comment>
<dbReference type="InterPro" id="IPR029045">
    <property type="entry name" value="ClpP/crotonase-like_dom_sf"/>
</dbReference>
<dbReference type="SUPFAM" id="SSF52096">
    <property type="entry name" value="ClpP/crotonase"/>
    <property type="match status" value="1"/>
</dbReference>
<comment type="similarity">
    <text evidence="2 7">Belongs to the peptidase S41B family.</text>
</comment>
<keyword evidence="3 7" id="KW-0963">Cytoplasm</keyword>
<keyword evidence="4 7" id="KW-0645">Protease</keyword>
<evidence type="ECO:0000313" key="12">
    <source>
        <dbReference type="EMBL" id="MXO92366.1"/>
    </source>
</evidence>
<evidence type="ECO:0000256" key="6">
    <source>
        <dbReference type="ARBA" id="ARBA00022825"/>
    </source>
</evidence>
<dbReference type="Pfam" id="PF26550">
    <property type="entry name" value="Tricorn_2nd"/>
    <property type="match status" value="1"/>
</dbReference>
<evidence type="ECO:0000313" key="13">
    <source>
        <dbReference type="Proteomes" id="UP000460626"/>
    </source>
</evidence>
<dbReference type="InterPro" id="IPR005151">
    <property type="entry name" value="Tail-specific_protease"/>
</dbReference>
<dbReference type="InterPro" id="IPR029414">
    <property type="entry name" value="Tricorn_PDZ"/>
</dbReference>
<name>A0A844ZZL5_9SPHN</name>
<dbReference type="EMBL" id="WTYH01000001">
    <property type="protein sequence ID" value="MXO92366.1"/>
    <property type="molecule type" value="Genomic_DNA"/>
</dbReference>
<evidence type="ECO:0000256" key="3">
    <source>
        <dbReference type="ARBA" id="ARBA00022490"/>
    </source>
</evidence>
<dbReference type="Proteomes" id="UP000460626">
    <property type="component" value="Unassembled WGS sequence"/>
</dbReference>
<feature type="compositionally biased region" description="Acidic residues" evidence="10">
    <location>
        <begin position="605"/>
        <end position="629"/>
    </location>
</feature>
<dbReference type="SUPFAM" id="SSF69304">
    <property type="entry name" value="Tricorn protease N-terminal domain"/>
    <property type="match status" value="1"/>
</dbReference>
<keyword evidence="13" id="KW-1185">Reference proteome</keyword>
<keyword evidence="6 7" id="KW-0720">Serine protease</keyword>
<feature type="active site" description="Charge relay system" evidence="8">
    <location>
        <position position="1091"/>
    </location>
</feature>
<dbReference type="AlphaFoldDB" id="A0A844ZZL5"/>
<evidence type="ECO:0000256" key="10">
    <source>
        <dbReference type="SAM" id="MobiDB-lite"/>
    </source>
</evidence>
<accession>A0A844ZZL5</accession>
<sequence length="1155" mass="124138">MARCGRSCSSFCSTGIAAPTARQVVDSRLRGATRLPIPPGAHRFGGNHMIRNRLAAAASLLALAIAVPAKAEEGFYQYPAARGDVLVFASEGDLWRAPRTGGSAIRLTNHEEEETDPKISPDGRWMAFTAGYDSPADVYVMPLAGGTPRRLTFAGGAVRTVGWTSDGRVIYTAIGEDGGQADILYTVSPDGGPATAIPLWRASDATFGADGRTLFFSRRGLYDSSRDNAVLYRGGAMGQLWRWTMGSDAEAVQLAADFGAPIRFPMASNGRVYFISDKSGADAVWSVAEDGSGATQHSPELPFPVLQASMDGGEVFLQNGADLHVFSLADNAMRRLSLDLVTDREQARLRTIANPLGLVTSARLSPSGESVAVTARGRAALGTTGNRRRVELAIPLEARARETVESPDGERIFMVLDQGDRGDIYAMAADGSGAPVPVTRSYDTYIWSFAVSPDGRTLVVWDKQARLQRIDVATGRATLLAQSTTGDYAPFADITFSPDGTHIAYAQNTSGLGAALGNVWVQNLATGARVQATSGRYNSYAPVFAHDGAWLYFISDRNFAPSPGHPWNERSMGVDFPDRGQLYALQLDPAAEFRFTEENELSASSDEDEEEPASDAEDGEEDDDEDEAADAPPARIVLAGLADRLYQLPVEPGVGQFLRASEGFLYTMRGDDLISIKVDMRDAKEETFAADVRGFDLSADGETALVVTGSAEAPAYALVPAAAKMPDDPAPNRVRLGDWRLTIDPVAEWQQMFVDAWRLHRDFAYDPALRGVDWNAVRARHEPLVERIGHRAELNTILGQMASQLGILHSQVRPGDLPDDSENPEMAYLGAQFTPVAGGLRIDSIDRAEADLVSQRPPLRRPGVDVRVGDVIRRVDGRAITSMADLGMALASKAGQQVRLDLARGGASASAIVEPMTWQGMRTSRYNDFVEGRRADTARLSGGDVGYLHLNAMGPEDIASFARDYFAQIDRPGLVIDVRGNNGGSIDSILISMLLARPWAFWAAPDGSGVATTNMQNAYRGHIAVLIDEGTYSDGETFAAGVKSLGIAPLVGTRTAGAGIWLGDRSRLTDNGAVRIAEFAQYSIDGEWIIEGNGVGPDYEVENLPHARFEGDDAQLSAAVALLRQRIAAEPVPVLRPRPLPPLGTPGADVRRLDD</sequence>
<dbReference type="PANTHER" id="PTHR43253">
    <property type="entry name" value="TRICORN PROTEASE HOMOLOG 2-RELATED"/>
    <property type="match status" value="1"/>
</dbReference>
<dbReference type="Gene3D" id="2.120.10.60">
    <property type="entry name" value="Tricorn protease N-terminal domain"/>
    <property type="match status" value="1"/>
</dbReference>
<dbReference type="EC" id="3.4.21.-" evidence="7"/>
<dbReference type="InterPro" id="IPR015943">
    <property type="entry name" value="WD40/YVTN_repeat-like_dom_sf"/>
</dbReference>
<dbReference type="InterPro" id="IPR036034">
    <property type="entry name" value="PDZ_sf"/>
</dbReference>
<dbReference type="CDD" id="cd07562">
    <property type="entry name" value="Peptidase_S41_TRI"/>
    <property type="match status" value="1"/>
</dbReference>
<feature type="active site" description="Nucleophile" evidence="8">
    <location>
        <position position="1033"/>
    </location>
</feature>
<gene>
    <name evidence="12" type="ORF">GRI62_01945</name>
</gene>
<dbReference type="SUPFAM" id="SSF50156">
    <property type="entry name" value="PDZ domain-like"/>
    <property type="match status" value="1"/>
</dbReference>
<dbReference type="SMART" id="SM00245">
    <property type="entry name" value="TSPc"/>
    <property type="match status" value="1"/>
</dbReference>
<feature type="region of interest" description="Disordered" evidence="10">
    <location>
        <begin position="597"/>
        <end position="630"/>
    </location>
</feature>
<feature type="site" description="Transition state stabilizer; via amide nitrogen" evidence="9">
    <location>
        <position position="1034"/>
    </location>
</feature>
<evidence type="ECO:0000256" key="8">
    <source>
        <dbReference type="PIRSR" id="PIRSR036421-1"/>
    </source>
</evidence>
<keyword evidence="5 7" id="KW-0378">Hydrolase</keyword>
<dbReference type="InterPro" id="IPR012393">
    <property type="entry name" value="Tricorn_protease"/>
</dbReference>
<reference evidence="12 13" key="1">
    <citation type="submission" date="2019-12" db="EMBL/GenBank/DDBJ databases">
        <title>Genomic-based taxomic classification of the family Erythrobacteraceae.</title>
        <authorList>
            <person name="Xu L."/>
        </authorList>
    </citation>
    <scope>NUCLEOTIDE SEQUENCE [LARGE SCALE GENOMIC DNA]</scope>
    <source>
        <strain evidence="12 13">RC4-10-4</strain>
    </source>
</reference>
<evidence type="ECO:0000259" key="11">
    <source>
        <dbReference type="SMART" id="SM00245"/>
    </source>
</evidence>